<proteinExistence type="predicted"/>
<dbReference type="AlphaFoldDB" id="A0A428U433"/>
<keyword evidence="2" id="KW-1185">Reference proteome</keyword>
<accession>A0A428U433</accession>
<sequence length="75" mass="8258">MFCSLSGVYRAASVMVGRTHTAENRMVKGVDFASSFNFFSPTWTLYVAAKESYSNCQLLSSLKLVPSLSHTTVMP</sequence>
<name>A0A428U433_9HYPO</name>
<gene>
    <name evidence="1" type="ORF">CEP52_004360</name>
</gene>
<dbReference type="Proteomes" id="UP000287144">
    <property type="component" value="Unassembled WGS sequence"/>
</dbReference>
<organism evidence="1 2">
    <name type="scientific">Fusarium oligoseptatum</name>
    <dbReference type="NCBI Taxonomy" id="2604345"/>
    <lineage>
        <taxon>Eukaryota</taxon>
        <taxon>Fungi</taxon>
        <taxon>Dikarya</taxon>
        <taxon>Ascomycota</taxon>
        <taxon>Pezizomycotina</taxon>
        <taxon>Sordariomycetes</taxon>
        <taxon>Hypocreomycetidae</taxon>
        <taxon>Hypocreales</taxon>
        <taxon>Nectriaceae</taxon>
        <taxon>Fusarium</taxon>
        <taxon>Fusarium solani species complex</taxon>
    </lineage>
</organism>
<dbReference type="EMBL" id="NKCK01000031">
    <property type="protein sequence ID" value="RSM08968.1"/>
    <property type="molecule type" value="Genomic_DNA"/>
</dbReference>
<comment type="caution">
    <text evidence="1">The sequence shown here is derived from an EMBL/GenBank/DDBJ whole genome shotgun (WGS) entry which is preliminary data.</text>
</comment>
<evidence type="ECO:0000313" key="1">
    <source>
        <dbReference type="EMBL" id="RSM08968.1"/>
    </source>
</evidence>
<evidence type="ECO:0000313" key="2">
    <source>
        <dbReference type="Proteomes" id="UP000287144"/>
    </source>
</evidence>
<protein>
    <submittedName>
        <fullName evidence="1">Uncharacterized protein</fullName>
    </submittedName>
</protein>
<reference evidence="1 2" key="1">
    <citation type="submission" date="2017-06" db="EMBL/GenBank/DDBJ databases">
        <title>Comparative genomic analysis of Ambrosia Fusariam Clade fungi.</title>
        <authorList>
            <person name="Stajich J.E."/>
            <person name="Carrillo J."/>
            <person name="Kijimoto T."/>
            <person name="Eskalen A."/>
            <person name="O'Donnell K."/>
            <person name="Kasson M."/>
        </authorList>
    </citation>
    <scope>NUCLEOTIDE SEQUENCE [LARGE SCALE GENOMIC DNA]</scope>
    <source>
        <strain evidence="1 2">NRRL62579</strain>
    </source>
</reference>